<reference evidence="2" key="1">
    <citation type="submission" date="2018-11" db="EMBL/GenBank/DDBJ databases">
        <authorList>
            <person name="Alioto T."/>
            <person name="Alioto T."/>
        </authorList>
    </citation>
    <scope>NUCLEOTIDE SEQUENCE</scope>
</reference>
<dbReference type="EMBL" id="UYJE01004762">
    <property type="protein sequence ID" value="VDI31121.1"/>
    <property type="molecule type" value="Genomic_DNA"/>
</dbReference>
<gene>
    <name evidence="2" type="ORF">MGAL_10B070756</name>
</gene>
<accession>A0A8B6EBH3</accession>
<evidence type="ECO:0000313" key="3">
    <source>
        <dbReference type="Proteomes" id="UP000596742"/>
    </source>
</evidence>
<proteinExistence type="predicted"/>
<feature type="domain" description="Reverse transcriptase" evidence="1">
    <location>
        <begin position="173"/>
        <end position="253"/>
    </location>
</feature>
<dbReference type="PANTHER" id="PTHR24559:SF435">
    <property type="entry name" value="RIBONUCLEASE H"/>
    <property type="match status" value="1"/>
</dbReference>
<dbReference type="Gene3D" id="3.10.10.10">
    <property type="entry name" value="HIV Type 1 Reverse Transcriptase, subunit A, domain 1"/>
    <property type="match status" value="1"/>
</dbReference>
<dbReference type="Pfam" id="PF00078">
    <property type="entry name" value="RVT_1"/>
    <property type="match status" value="1"/>
</dbReference>
<dbReference type="InterPro" id="IPR053134">
    <property type="entry name" value="RNA-dir_DNA_polymerase"/>
</dbReference>
<evidence type="ECO:0000313" key="2">
    <source>
        <dbReference type="EMBL" id="VDI31121.1"/>
    </source>
</evidence>
<sequence length="262" mass="29571">MARQGDLIIKDELIPGRYRKETDYQISRVTVAMETTLEPMAETNVIGTVDCPKESIVGVLDPASLQNGCHTGSVLVEMKEKILILIPTTETSKYLIIQTKQEVARLLMEFKHIFAKNDEDLGCFSGIQHQIKTGEARPIQFQGEEKAHLYKLLQSETVVPSHSEWSASVVLARKKNGGIRLCIDFRKINAVTSKDSYPLPNIEECLDTLAGASVFSTLDLQSGYHQIEVAPEDRCKTAFTTRYGLFEYTRMPFCSRKWFLTM</sequence>
<dbReference type="OrthoDB" id="6156608at2759"/>
<dbReference type="PANTHER" id="PTHR24559">
    <property type="entry name" value="TRANSPOSON TY3-I GAG-POL POLYPROTEIN"/>
    <property type="match status" value="1"/>
</dbReference>
<comment type="caution">
    <text evidence="2">The sequence shown here is derived from an EMBL/GenBank/DDBJ whole genome shotgun (WGS) entry which is preliminary data.</text>
</comment>
<dbReference type="InterPro" id="IPR000477">
    <property type="entry name" value="RT_dom"/>
</dbReference>
<dbReference type="SUPFAM" id="SSF56672">
    <property type="entry name" value="DNA/RNA polymerases"/>
    <property type="match status" value="1"/>
</dbReference>
<organism evidence="2 3">
    <name type="scientific">Mytilus galloprovincialis</name>
    <name type="common">Mediterranean mussel</name>
    <dbReference type="NCBI Taxonomy" id="29158"/>
    <lineage>
        <taxon>Eukaryota</taxon>
        <taxon>Metazoa</taxon>
        <taxon>Spiralia</taxon>
        <taxon>Lophotrochozoa</taxon>
        <taxon>Mollusca</taxon>
        <taxon>Bivalvia</taxon>
        <taxon>Autobranchia</taxon>
        <taxon>Pteriomorphia</taxon>
        <taxon>Mytilida</taxon>
        <taxon>Mytiloidea</taxon>
        <taxon>Mytilidae</taxon>
        <taxon>Mytilinae</taxon>
        <taxon>Mytilus</taxon>
    </lineage>
</organism>
<evidence type="ECO:0000259" key="1">
    <source>
        <dbReference type="Pfam" id="PF00078"/>
    </source>
</evidence>
<name>A0A8B6EBH3_MYTGA</name>
<protein>
    <recommendedName>
        <fullName evidence="1">Reverse transcriptase domain-containing protein</fullName>
    </recommendedName>
</protein>
<dbReference type="CDD" id="cd01647">
    <property type="entry name" value="RT_LTR"/>
    <property type="match status" value="1"/>
</dbReference>
<keyword evidence="3" id="KW-1185">Reference proteome</keyword>
<dbReference type="AlphaFoldDB" id="A0A8B6EBH3"/>
<dbReference type="Proteomes" id="UP000596742">
    <property type="component" value="Unassembled WGS sequence"/>
</dbReference>
<dbReference type="InterPro" id="IPR043502">
    <property type="entry name" value="DNA/RNA_pol_sf"/>
</dbReference>